<evidence type="ECO:0000256" key="1">
    <source>
        <dbReference type="ARBA" id="ARBA00008857"/>
    </source>
</evidence>
<evidence type="ECO:0000259" key="7">
    <source>
        <dbReference type="PROSITE" id="PS51900"/>
    </source>
</evidence>
<dbReference type="InterPro" id="IPR050090">
    <property type="entry name" value="Tyrosine_recombinase_XerCD"/>
</dbReference>
<evidence type="ECO:0000256" key="4">
    <source>
        <dbReference type="ARBA" id="ARBA00023172"/>
    </source>
</evidence>
<dbReference type="Pfam" id="PF00589">
    <property type="entry name" value="Phage_integrase"/>
    <property type="match status" value="1"/>
</dbReference>
<dbReference type="PROSITE" id="PS51898">
    <property type="entry name" value="TYR_RECOMBINASE"/>
    <property type="match status" value="1"/>
</dbReference>
<dbReference type="GO" id="GO:0006310">
    <property type="term" value="P:DNA recombination"/>
    <property type="evidence" value="ECO:0007669"/>
    <property type="project" value="UniProtKB-KW"/>
</dbReference>
<protein>
    <submittedName>
        <fullName evidence="8">Site-specific integrase</fullName>
    </submittedName>
</protein>
<dbReference type="PANTHER" id="PTHR30349">
    <property type="entry name" value="PHAGE INTEGRASE-RELATED"/>
    <property type="match status" value="1"/>
</dbReference>
<dbReference type="InterPro" id="IPR025269">
    <property type="entry name" value="SAM-like_dom"/>
</dbReference>
<dbReference type="PROSITE" id="PS51900">
    <property type="entry name" value="CB"/>
    <property type="match status" value="1"/>
</dbReference>
<dbReference type="InterPro" id="IPR013762">
    <property type="entry name" value="Integrase-like_cat_sf"/>
</dbReference>
<dbReference type="AlphaFoldDB" id="A0A5B3G150"/>
<feature type="domain" description="Core-binding (CB)" evidence="7">
    <location>
        <begin position="102"/>
        <end position="188"/>
    </location>
</feature>
<evidence type="ECO:0000256" key="5">
    <source>
        <dbReference type="PROSITE-ProRule" id="PRU01248"/>
    </source>
</evidence>
<proteinExistence type="inferred from homology"/>
<organism evidence="8 9">
    <name type="scientific">Alistipes shahii</name>
    <dbReference type="NCBI Taxonomy" id="328814"/>
    <lineage>
        <taxon>Bacteria</taxon>
        <taxon>Pseudomonadati</taxon>
        <taxon>Bacteroidota</taxon>
        <taxon>Bacteroidia</taxon>
        <taxon>Bacteroidales</taxon>
        <taxon>Rikenellaceae</taxon>
        <taxon>Alistipes</taxon>
    </lineage>
</organism>
<keyword evidence="3 5" id="KW-0238">DNA-binding</keyword>
<comment type="caution">
    <text evidence="8">The sequence shown here is derived from an EMBL/GenBank/DDBJ whole genome shotgun (WGS) entry which is preliminary data.</text>
</comment>
<evidence type="ECO:0000313" key="8">
    <source>
        <dbReference type="EMBL" id="KAA2367224.1"/>
    </source>
</evidence>
<name>A0A5B3G150_9BACT</name>
<accession>A0A5B3G150</accession>
<dbReference type="PANTHER" id="PTHR30349:SF64">
    <property type="entry name" value="PROPHAGE INTEGRASE INTD-RELATED"/>
    <property type="match status" value="1"/>
</dbReference>
<evidence type="ECO:0000313" key="9">
    <source>
        <dbReference type="Proteomes" id="UP000323567"/>
    </source>
</evidence>
<feature type="domain" description="Tyr recombinase" evidence="6">
    <location>
        <begin position="212"/>
        <end position="396"/>
    </location>
</feature>
<reference evidence="8 9" key="1">
    <citation type="journal article" date="2019" name="Nat. Med.">
        <title>A library of human gut bacterial isolates paired with longitudinal multiomics data enables mechanistic microbiome research.</title>
        <authorList>
            <person name="Poyet M."/>
            <person name="Groussin M."/>
            <person name="Gibbons S.M."/>
            <person name="Avila-Pacheco J."/>
            <person name="Jiang X."/>
            <person name="Kearney S.M."/>
            <person name="Perrotta A.R."/>
            <person name="Berdy B."/>
            <person name="Zhao S."/>
            <person name="Lieberman T.D."/>
            <person name="Swanson P.K."/>
            <person name="Smith M."/>
            <person name="Roesemann S."/>
            <person name="Alexander J.E."/>
            <person name="Rich S.A."/>
            <person name="Livny J."/>
            <person name="Vlamakis H."/>
            <person name="Clish C."/>
            <person name="Bullock K."/>
            <person name="Deik A."/>
            <person name="Scott J."/>
            <person name="Pierce K.A."/>
            <person name="Xavier R.J."/>
            <person name="Alm E.J."/>
        </authorList>
    </citation>
    <scope>NUCLEOTIDE SEQUENCE [LARGE SCALE GENOMIC DNA]</scope>
    <source>
        <strain evidence="8 9">BIOML-A2</strain>
    </source>
</reference>
<dbReference type="EMBL" id="VVXK01000020">
    <property type="protein sequence ID" value="KAA2367224.1"/>
    <property type="molecule type" value="Genomic_DNA"/>
</dbReference>
<evidence type="ECO:0000256" key="3">
    <source>
        <dbReference type="ARBA" id="ARBA00023125"/>
    </source>
</evidence>
<dbReference type="SUPFAM" id="SSF56349">
    <property type="entry name" value="DNA breaking-rejoining enzymes"/>
    <property type="match status" value="1"/>
</dbReference>
<gene>
    <name evidence="8" type="ORF">F2Y13_12090</name>
</gene>
<dbReference type="Proteomes" id="UP000323567">
    <property type="component" value="Unassembled WGS sequence"/>
</dbReference>
<dbReference type="GO" id="GO:0015074">
    <property type="term" value="P:DNA integration"/>
    <property type="evidence" value="ECO:0007669"/>
    <property type="project" value="UniProtKB-KW"/>
</dbReference>
<dbReference type="InterPro" id="IPR002104">
    <property type="entry name" value="Integrase_catalytic"/>
</dbReference>
<dbReference type="Gene3D" id="1.10.150.130">
    <property type="match status" value="1"/>
</dbReference>
<dbReference type="Pfam" id="PF17293">
    <property type="entry name" value="Arm-DNA-bind_5"/>
    <property type="match status" value="1"/>
</dbReference>
<evidence type="ECO:0000259" key="6">
    <source>
        <dbReference type="PROSITE" id="PS51898"/>
    </source>
</evidence>
<dbReference type="Pfam" id="PF13102">
    <property type="entry name" value="Phage_int_SAM_5"/>
    <property type="match status" value="1"/>
</dbReference>
<dbReference type="RefSeq" id="WP_022061721.1">
    <property type="nucleotide sequence ID" value="NZ_CAUENT010000018.1"/>
</dbReference>
<dbReference type="InterPro" id="IPR011010">
    <property type="entry name" value="DNA_brk_join_enz"/>
</dbReference>
<dbReference type="GO" id="GO:0003677">
    <property type="term" value="F:DNA binding"/>
    <property type="evidence" value="ECO:0007669"/>
    <property type="project" value="UniProtKB-UniRule"/>
</dbReference>
<sequence>MDAGVNILCYKSKTLANGAHPLMIRVCKDGKKKYVSLGVSVLPQFWDFTKNQPKKNCPNKAYIEKIIADKSSEFAERIIELKAEKKEFTATTLTEHLTDGTRAKRTVGEVFLSQIENLKQTGRTGYALSHREVYNSLLKFNGHLNIYFSEIDTVWLKRYETWLRGQGFSENTIGRRFRTLRAVYNVAIEEKCVKADYYPFKSYKVSKLHQATAKRAISKADIMRIIEYRSNDFYKQFAVDLFAFGYFMGGINFVDIAYLKTDNIVDGRLIYTRRKTHKLIRLPLQLKAQEIIERYRQDGALFLFPILSAFHKTEQQQRNRVHKVISKVNERLKEVGKELEIPIDLTTYVSRHSFATVLKREGVSTSIICESLGHSSEKVTQIYLDSFENSQIDAAMQNLL</sequence>
<dbReference type="CDD" id="cd01185">
    <property type="entry name" value="INTN1_C_like"/>
    <property type="match status" value="1"/>
</dbReference>
<comment type="similarity">
    <text evidence="1">Belongs to the 'phage' integrase family.</text>
</comment>
<dbReference type="Gene3D" id="1.10.443.10">
    <property type="entry name" value="Intergrase catalytic core"/>
    <property type="match status" value="1"/>
</dbReference>
<keyword evidence="4" id="KW-0233">DNA recombination</keyword>
<evidence type="ECO:0000256" key="2">
    <source>
        <dbReference type="ARBA" id="ARBA00022908"/>
    </source>
</evidence>
<keyword evidence="2" id="KW-0229">DNA integration</keyword>
<dbReference type="InterPro" id="IPR010998">
    <property type="entry name" value="Integrase_recombinase_N"/>
</dbReference>
<dbReference type="InterPro" id="IPR044068">
    <property type="entry name" value="CB"/>
</dbReference>
<dbReference type="InterPro" id="IPR035386">
    <property type="entry name" value="Arm-DNA-bind_5"/>
</dbReference>